<name>A0A1H6DGJ5_9ACTN</name>
<keyword evidence="4" id="KW-1185">Reference proteome</keyword>
<dbReference type="InterPro" id="IPR038020">
    <property type="entry name" value="MbtH-like_sf"/>
</dbReference>
<dbReference type="SUPFAM" id="SSF160582">
    <property type="entry name" value="MbtH-like"/>
    <property type="match status" value="1"/>
</dbReference>
<dbReference type="Pfam" id="PF03621">
    <property type="entry name" value="MbtH"/>
    <property type="match status" value="1"/>
</dbReference>
<dbReference type="GO" id="GO:0005829">
    <property type="term" value="C:cytosol"/>
    <property type="evidence" value="ECO:0007669"/>
    <property type="project" value="TreeGrafter"/>
</dbReference>
<dbReference type="GO" id="GO:0019290">
    <property type="term" value="P:siderophore biosynthetic process"/>
    <property type="evidence" value="ECO:0007669"/>
    <property type="project" value="TreeGrafter"/>
</dbReference>
<sequence>MDADAQEYRVVVNAEEQYSIWPADQELPGGWDAVGVSGGKQHCLDHIAEVWTDMRPLSVRRRIAEQAAAAGNSVPAADEPQEEAQDEPPSLVSRLSAREHPVEVRLRDGEDLAVTAARGQIRLYFPTTQGGTELTVPVDPAASDLTAARSGADSGTVRFVGEFVLDYERVRCEATVELTSLTGYGRLRPVPDRAAHA</sequence>
<dbReference type="InterPro" id="IPR037407">
    <property type="entry name" value="MLP_fam"/>
</dbReference>
<dbReference type="InterPro" id="IPR005153">
    <property type="entry name" value="MbtH-like_dom"/>
</dbReference>
<dbReference type="Proteomes" id="UP000236754">
    <property type="component" value="Unassembled WGS sequence"/>
</dbReference>
<feature type="region of interest" description="Disordered" evidence="1">
    <location>
        <begin position="68"/>
        <end position="98"/>
    </location>
</feature>
<evidence type="ECO:0000259" key="2">
    <source>
        <dbReference type="SMART" id="SM00923"/>
    </source>
</evidence>
<dbReference type="SMART" id="SM00923">
    <property type="entry name" value="MbtH"/>
    <property type="match status" value="1"/>
</dbReference>
<dbReference type="PANTHER" id="PTHR38444:SF1">
    <property type="entry name" value="ENTEROBACTIN BIOSYNTHESIS PROTEIN YBDZ"/>
    <property type="match status" value="1"/>
</dbReference>
<dbReference type="Gene3D" id="3.90.820.10">
    <property type="entry name" value="Structural Genomics, Unknown Function 30-nov-00 1gh9 Mol_id"/>
    <property type="match status" value="1"/>
</dbReference>
<proteinExistence type="predicted"/>
<accession>A0A1H6DGJ5</accession>
<gene>
    <name evidence="3" type="ORF">SAMN05216223_11585</name>
</gene>
<evidence type="ECO:0000313" key="4">
    <source>
        <dbReference type="Proteomes" id="UP000236754"/>
    </source>
</evidence>
<organism evidence="3 4">
    <name type="scientific">Actinacidiphila yanglinensis</name>
    <dbReference type="NCBI Taxonomy" id="310779"/>
    <lineage>
        <taxon>Bacteria</taxon>
        <taxon>Bacillati</taxon>
        <taxon>Actinomycetota</taxon>
        <taxon>Actinomycetes</taxon>
        <taxon>Kitasatosporales</taxon>
        <taxon>Streptomycetaceae</taxon>
        <taxon>Actinacidiphila</taxon>
    </lineage>
</organism>
<evidence type="ECO:0000256" key="1">
    <source>
        <dbReference type="SAM" id="MobiDB-lite"/>
    </source>
</evidence>
<protein>
    <submittedName>
        <fullName evidence="3">Uncharacterized conserved protein YbdZ, MbtH family</fullName>
    </submittedName>
</protein>
<evidence type="ECO:0000313" key="3">
    <source>
        <dbReference type="EMBL" id="SEG84498.1"/>
    </source>
</evidence>
<dbReference type="PANTHER" id="PTHR38444">
    <property type="entry name" value="ENTEROBACTIN BIOSYNTHESIS PROTEIN YBDZ"/>
    <property type="match status" value="1"/>
</dbReference>
<dbReference type="AlphaFoldDB" id="A0A1H6DGJ5"/>
<dbReference type="OrthoDB" id="3536582at2"/>
<dbReference type="EMBL" id="FNVU01000015">
    <property type="protein sequence ID" value="SEG84498.1"/>
    <property type="molecule type" value="Genomic_DNA"/>
</dbReference>
<feature type="domain" description="MbtH-like" evidence="2">
    <location>
        <begin position="1"/>
        <end position="49"/>
    </location>
</feature>
<reference evidence="3 4" key="1">
    <citation type="submission" date="2016-10" db="EMBL/GenBank/DDBJ databases">
        <authorList>
            <person name="de Groot N.N."/>
        </authorList>
    </citation>
    <scope>NUCLEOTIDE SEQUENCE [LARGE SCALE GENOMIC DNA]</scope>
    <source>
        <strain evidence="3 4">CGMCC 4.2023</strain>
    </source>
</reference>